<keyword evidence="2" id="KW-1185">Reference proteome</keyword>
<evidence type="ECO:0000313" key="2">
    <source>
        <dbReference type="Proteomes" id="UP001054252"/>
    </source>
</evidence>
<comment type="caution">
    <text evidence="1">The sequence shown here is derived from an EMBL/GenBank/DDBJ whole genome shotgun (WGS) entry which is preliminary data.</text>
</comment>
<dbReference type="Proteomes" id="UP001054252">
    <property type="component" value="Unassembled WGS sequence"/>
</dbReference>
<organism evidence="1 2">
    <name type="scientific">Rubroshorea leprosula</name>
    <dbReference type="NCBI Taxonomy" id="152421"/>
    <lineage>
        <taxon>Eukaryota</taxon>
        <taxon>Viridiplantae</taxon>
        <taxon>Streptophyta</taxon>
        <taxon>Embryophyta</taxon>
        <taxon>Tracheophyta</taxon>
        <taxon>Spermatophyta</taxon>
        <taxon>Magnoliopsida</taxon>
        <taxon>eudicotyledons</taxon>
        <taxon>Gunneridae</taxon>
        <taxon>Pentapetalae</taxon>
        <taxon>rosids</taxon>
        <taxon>malvids</taxon>
        <taxon>Malvales</taxon>
        <taxon>Dipterocarpaceae</taxon>
        <taxon>Rubroshorea</taxon>
    </lineage>
</organism>
<dbReference type="EMBL" id="BPVZ01000001">
    <property type="protein sequence ID" value="GKU86494.1"/>
    <property type="molecule type" value="Genomic_DNA"/>
</dbReference>
<reference evidence="1 2" key="1">
    <citation type="journal article" date="2021" name="Commun. Biol.">
        <title>The genome of Shorea leprosula (Dipterocarpaceae) highlights the ecological relevance of drought in aseasonal tropical rainforests.</title>
        <authorList>
            <person name="Ng K.K.S."/>
            <person name="Kobayashi M.J."/>
            <person name="Fawcett J.A."/>
            <person name="Hatakeyama M."/>
            <person name="Paape T."/>
            <person name="Ng C.H."/>
            <person name="Ang C.C."/>
            <person name="Tnah L.H."/>
            <person name="Lee C.T."/>
            <person name="Nishiyama T."/>
            <person name="Sese J."/>
            <person name="O'Brien M.J."/>
            <person name="Copetti D."/>
            <person name="Mohd Noor M.I."/>
            <person name="Ong R.C."/>
            <person name="Putra M."/>
            <person name="Sireger I.Z."/>
            <person name="Indrioko S."/>
            <person name="Kosugi Y."/>
            <person name="Izuno A."/>
            <person name="Isagi Y."/>
            <person name="Lee S.L."/>
            <person name="Shimizu K.K."/>
        </authorList>
    </citation>
    <scope>NUCLEOTIDE SEQUENCE [LARGE SCALE GENOMIC DNA]</scope>
    <source>
        <strain evidence="1">214</strain>
    </source>
</reference>
<gene>
    <name evidence="1" type="ORF">SLEP1_g1010</name>
</gene>
<accession>A0AAV5HKR4</accession>
<dbReference type="AlphaFoldDB" id="A0AAV5HKR4"/>
<proteinExistence type="predicted"/>
<evidence type="ECO:0000313" key="1">
    <source>
        <dbReference type="EMBL" id="GKU86494.1"/>
    </source>
</evidence>
<name>A0AAV5HKR4_9ROSI</name>
<sequence>MRGGWSHCTAKELYIPKKSPMTAVKLLADHLNIRSICIYDNPA</sequence>
<protein>
    <submittedName>
        <fullName evidence="1">Uncharacterized protein</fullName>
    </submittedName>
</protein>